<dbReference type="InterPro" id="IPR052370">
    <property type="entry name" value="Meta-cleavage_hydrolase"/>
</dbReference>
<dbReference type="AlphaFoldDB" id="A0A6A2YVG5"/>
<dbReference type="Proteomes" id="UP000436088">
    <property type="component" value="Unassembled WGS sequence"/>
</dbReference>
<name>A0A6A2YVG5_HIBSY</name>
<gene>
    <name evidence="2" type="ORF">F3Y22_tig00111207pilonHSYRG00190</name>
</gene>
<dbReference type="InterPro" id="IPR000073">
    <property type="entry name" value="AB_hydrolase_1"/>
</dbReference>
<dbReference type="Pfam" id="PF00561">
    <property type="entry name" value="Abhydrolase_1"/>
    <property type="match status" value="1"/>
</dbReference>
<comment type="caution">
    <text evidence="2">The sequence shown here is derived from an EMBL/GenBank/DDBJ whole genome shotgun (WGS) entry which is preliminary data.</text>
</comment>
<sequence>MSFINIYKFFLHYVLKLAGIRPQKIEIESGTILNIWVPTETTQKPAVVFLHGFALDGILTWHFQALALAKDYSVYVPDFVFFGDSSTDRTLRSVEFQAECIAKGLKKLGVEKCILVGFSYGGIVGFKIAEVYPELVESMVVSCSVIALTESISKARLDHLGFKRWADYLLPDSVEGKLEKKRV</sequence>
<dbReference type="InterPro" id="IPR029058">
    <property type="entry name" value="AB_hydrolase_fold"/>
</dbReference>
<evidence type="ECO:0000259" key="1">
    <source>
        <dbReference type="Pfam" id="PF00561"/>
    </source>
</evidence>
<organism evidence="2 3">
    <name type="scientific">Hibiscus syriacus</name>
    <name type="common">Rose of Sharon</name>
    <dbReference type="NCBI Taxonomy" id="106335"/>
    <lineage>
        <taxon>Eukaryota</taxon>
        <taxon>Viridiplantae</taxon>
        <taxon>Streptophyta</taxon>
        <taxon>Embryophyta</taxon>
        <taxon>Tracheophyta</taxon>
        <taxon>Spermatophyta</taxon>
        <taxon>Magnoliopsida</taxon>
        <taxon>eudicotyledons</taxon>
        <taxon>Gunneridae</taxon>
        <taxon>Pentapetalae</taxon>
        <taxon>rosids</taxon>
        <taxon>malvids</taxon>
        <taxon>Malvales</taxon>
        <taxon>Malvaceae</taxon>
        <taxon>Malvoideae</taxon>
        <taxon>Hibiscus</taxon>
    </lineage>
</organism>
<accession>A0A6A2YVG5</accession>
<protein>
    <recommendedName>
        <fullName evidence="1">AB hydrolase-1 domain-containing protein</fullName>
    </recommendedName>
</protein>
<keyword evidence="3" id="KW-1185">Reference proteome</keyword>
<evidence type="ECO:0000313" key="2">
    <source>
        <dbReference type="EMBL" id="KAE8683494.1"/>
    </source>
</evidence>
<feature type="domain" description="AB hydrolase-1" evidence="1">
    <location>
        <begin position="45"/>
        <end position="147"/>
    </location>
</feature>
<evidence type="ECO:0000313" key="3">
    <source>
        <dbReference type="Proteomes" id="UP000436088"/>
    </source>
</evidence>
<dbReference type="PRINTS" id="PR00111">
    <property type="entry name" value="ABHYDROLASE"/>
</dbReference>
<dbReference type="PANTHER" id="PTHR43139:SF22">
    <property type="entry name" value="AB HYDROLASE-1 DOMAIN-CONTAINING PROTEIN"/>
    <property type="match status" value="1"/>
</dbReference>
<proteinExistence type="predicted"/>
<dbReference type="SUPFAM" id="SSF53474">
    <property type="entry name" value="alpha/beta-Hydrolases"/>
    <property type="match status" value="1"/>
</dbReference>
<dbReference type="Gene3D" id="3.40.50.1820">
    <property type="entry name" value="alpha/beta hydrolase"/>
    <property type="match status" value="1"/>
</dbReference>
<dbReference type="EMBL" id="VEPZ02001268">
    <property type="protein sequence ID" value="KAE8683494.1"/>
    <property type="molecule type" value="Genomic_DNA"/>
</dbReference>
<reference evidence="2" key="1">
    <citation type="submission" date="2019-09" db="EMBL/GenBank/DDBJ databases">
        <title>Draft genome information of white flower Hibiscus syriacus.</title>
        <authorList>
            <person name="Kim Y.-M."/>
        </authorList>
    </citation>
    <scope>NUCLEOTIDE SEQUENCE [LARGE SCALE GENOMIC DNA]</scope>
    <source>
        <strain evidence="2">YM2019G1</strain>
    </source>
</reference>
<dbReference type="PANTHER" id="PTHR43139">
    <property type="entry name" value="SI:DKEY-122A22.2"/>
    <property type="match status" value="1"/>
</dbReference>